<evidence type="ECO:0000313" key="3">
    <source>
        <dbReference type="Proteomes" id="UP000182235"/>
    </source>
</evidence>
<accession>A0A1J9PAE3</accession>
<feature type="region of interest" description="Disordered" evidence="1">
    <location>
        <begin position="575"/>
        <end position="695"/>
    </location>
</feature>
<feature type="compositionally biased region" description="Polar residues" evidence="1">
    <location>
        <begin position="589"/>
        <end position="622"/>
    </location>
</feature>
<comment type="caution">
    <text evidence="2">The sequence shown here is derived from an EMBL/GenBank/DDBJ whole genome shotgun (WGS) entry which is preliminary data.</text>
</comment>
<proteinExistence type="predicted"/>
<feature type="region of interest" description="Disordered" evidence="1">
    <location>
        <begin position="343"/>
        <end position="365"/>
    </location>
</feature>
<gene>
    <name evidence="2" type="ORF">AJ78_06070</name>
</gene>
<keyword evidence="3" id="KW-1185">Reference proteome</keyword>
<dbReference type="STRING" id="1447872.A0A1J9PAE3"/>
<reference evidence="2 3" key="1">
    <citation type="submission" date="2015-07" db="EMBL/GenBank/DDBJ databases">
        <title>Emmonsia species relationships and genome sequence.</title>
        <authorList>
            <consortium name="The Broad Institute Genomics Platform"/>
            <person name="Cuomo C.A."/>
            <person name="Munoz J.F."/>
            <person name="Imamovic A."/>
            <person name="Priest M.E."/>
            <person name="Young S."/>
            <person name="Clay O.K."/>
            <person name="McEwen J.G."/>
        </authorList>
    </citation>
    <scope>NUCLEOTIDE SEQUENCE [LARGE SCALE GENOMIC DNA]</scope>
    <source>
        <strain evidence="2 3">UAMH 9510</strain>
    </source>
</reference>
<dbReference type="EMBL" id="LGRN01000296">
    <property type="protein sequence ID" value="OJD13480.1"/>
    <property type="molecule type" value="Genomic_DNA"/>
</dbReference>
<dbReference type="AlphaFoldDB" id="A0A1J9PAE3"/>
<dbReference type="VEuPathDB" id="FungiDB:AJ78_06070"/>
<feature type="compositionally biased region" description="Polar residues" evidence="1">
    <location>
        <begin position="912"/>
        <end position="938"/>
    </location>
</feature>
<feature type="compositionally biased region" description="Polar residues" evidence="1">
    <location>
        <begin position="629"/>
        <end position="667"/>
    </location>
</feature>
<feature type="region of interest" description="Disordered" evidence="1">
    <location>
        <begin position="151"/>
        <end position="292"/>
    </location>
</feature>
<dbReference type="Proteomes" id="UP000182235">
    <property type="component" value="Unassembled WGS sequence"/>
</dbReference>
<dbReference type="OrthoDB" id="2537141at2759"/>
<feature type="region of interest" description="Disordered" evidence="1">
    <location>
        <begin position="746"/>
        <end position="815"/>
    </location>
</feature>
<organism evidence="2 3">
    <name type="scientific">Emergomyces pasteurianus Ep9510</name>
    <dbReference type="NCBI Taxonomy" id="1447872"/>
    <lineage>
        <taxon>Eukaryota</taxon>
        <taxon>Fungi</taxon>
        <taxon>Dikarya</taxon>
        <taxon>Ascomycota</taxon>
        <taxon>Pezizomycotina</taxon>
        <taxon>Eurotiomycetes</taxon>
        <taxon>Eurotiomycetidae</taxon>
        <taxon>Onygenales</taxon>
        <taxon>Ajellomycetaceae</taxon>
        <taxon>Emergomyces</taxon>
    </lineage>
</organism>
<name>A0A1J9PAE3_9EURO</name>
<feature type="compositionally biased region" description="Polar residues" evidence="1">
    <location>
        <begin position="757"/>
        <end position="769"/>
    </location>
</feature>
<feature type="compositionally biased region" description="Polar residues" evidence="1">
    <location>
        <begin position="188"/>
        <end position="198"/>
    </location>
</feature>
<sequence>MAVATKRDDVIHHWLSKVGSRNGSTPFTQRNNSSNTTNVDDPCCARNKDNEYGSSNKLDAKIKQAPHTDHDGPLPPLRPQHCIASVNGIRKGQDAIPGMQSWNNTPGWQYLPNAHATVPNDGEKRVVDVDLSHHEKALSFSPTSWRQLQFTSLNDAPGPRGTAAEMPGSGGDAAQSPWSVSPPASIANRDSGNPSMSSAIPRGIYDRRPRHKTRPDRYELKATGPSMMPSSSRTKAQKPSAAKRRRANGVIDHLPKDSNNPSFPPASGGANEKQEVRKGTKRKKNIFEENFKAPNVTQDRLSLPVKRGPGLFHRSRTGHSGVPDLSFSGMAFLSDDVRRPADRETAKHSCTKSVREANGTDGGISRYFSKQPAGPSMPNHYSTEKDVPQRLSRQPDNLLLNPAVGARSAGTADLAADLAASLFAPNAIASTFREAGASPSDSTSNPLWGHAKKPTHWLPQVRFRMLGARHAMLMAAKTARNISMLDRCRKAVQHAARMVSHEARGRIDTEVERDYPISNIVSGFPFQETNCAIEEMIRGENQFLAEVCAVFDPGYKDFGDSSDEANAFKVTASSVNGMASPDINPHVSGPSTRHNASDNNQNLSSSPEISGSLKAAQNNASNPEPCLQSEISKAAHTTSCQPGTAECNGSSETVPTPVSYPTPNNHHLPQAKSGDNVAPGSKNLPALIPEPQNEPNMSTEIRVINHMASNELNNMQPFNHQSGDGNTARHVEQNTGNMQPSLVWSTSKPLESGQPEIETSSSSIFNNLGNKKEAGSVTSGVQNPDPIGAERTPNCHLPPQPPLSQPLYSDGPNVLANPLATNAGGHSRNVIWHTEQMGSSPQLSTNYPPYDHGGNRPASPALSIRSEFSHQQNFDSDWICESYPESLVEHHLQLVPSFINTGHRYPNLPHATASSPIPRSIPTASGSNSTIPPNTPWHNNQTKPWALSYAHHYAQPILNSHLNFTNQDLFPKSDKFASAPPSSLPFSQPNKLH</sequence>
<evidence type="ECO:0000313" key="2">
    <source>
        <dbReference type="EMBL" id="OJD13480.1"/>
    </source>
</evidence>
<evidence type="ECO:0000256" key="1">
    <source>
        <dbReference type="SAM" id="MobiDB-lite"/>
    </source>
</evidence>
<feature type="compositionally biased region" description="Polar residues" evidence="1">
    <location>
        <begin position="19"/>
        <end position="39"/>
    </location>
</feature>
<feature type="region of interest" description="Disordered" evidence="1">
    <location>
        <begin position="17"/>
        <end position="54"/>
    </location>
</feature>
<protein>
    <submittedName>
        <fullName evidence="2">Uncharacterized protein</fullName>
    </submittedName>
</protein>
<feature type="region of interest" description="Disordered" evidence="1">
    <location>
        <begin position="911"/>
        <end position="938"/>
    </location>
</feature>